<organism evidence="3 4">
    <name type="scientific">Tabrizicola soli</name>
    <dbReference type="NCBI Taxonomy" id="2185115"/>
    <lineage>
        <taxon>Bacteria</taxon>
        <taxon>Pseudomonadati</taxon>
        <taxon>Pseudomonadota</taxon>
        <taxon>Alphaproteobacteria</taxon>
        <taxon>Rhodobacterales</taxon>
        <taxon>Paracoccaceae</taxon>
        <taxon>Tabrizicola</taxon>
    </lineage>
</organism>
<dbReference type="Gene3D" id="3.90.420.10">
    <property type="entry name" value="Oxidoreductase, molybdopterin-binding domain"/>
    <property type="match status" value="1"/>
</dbReference>
<protein>
    <submittedName>
        <fullName evidence="3">Molybdopterin-dependent oxidoreductase</fullName>
    </submittedName>
</protein>
<sequence>MRPTIAVLAVALSGILPSVPAARASEVLLTVQAAGDAAPVELDLQALSAMTPVEFDTTTPWTDGKHHFTGVPLKEVLASAGITEGTVRAVALNDYAVDLPVAELDDTAPIVAYHLDGQPFGIRQKGPLWIVYPYDEDSRYQSETAYGRSVWQLNRLLAK</sequence>
<gene>
    <name evidence="3" type="ORF">ACFOD6_08825</name>
</gene>
<dbReference type="Proteomes" id="UP001595445">
    <property type="component" value="Unassembled WGS sequence"/>
</dbReference>
<dbReference type="Pfam" id="PF00174">
    <property type="entry name" value="Oxidored_molyb"/>
    <property type="match status" value="1"/>
</dbReference>
<keyword evidence="1" id="KW-0732">Signal</keyword>
<proteinExistence type="predicted"/>
<dbReference type="InterPro" id="IPR036374">
    <property type="entry name" value="OxRdtase_Mopterin-bd_sf"/>
</dbReference>
<reference evidence="4" key="1">
    <citation type="journal article" date="2019" name="Int. J. Syst. Evol. Microbiol.">
        <title>The Global Catalogue of Microorganisms (GCM) 10K type strain sequencing project: providing services to taxonomists for standard genome sequencing and annotation.</title>
        <authorList>
            <consortium name="The Broad Institute Genomics Platform"/>
            <consortium name="The Broad Institute Genome Sequencing Center for Infectious Disease"/>
            <person name="Wu L."/>
            <person name="Ma J."/>
        </authorList>
    </citation>
    <scope>NUCLEOTIDE SEQUENCE [LARGE SCALE GENOMIC DNA]</scope>
    <source>
        <strain evidence="4">KCTC 62102</strain>
    </source>
</reference>
<dbReference type="InterPro" id="IPR000572">
    <property type="entry name" value="OxRdtase_Mopterin-bd_dom"/>
</dbReference>
<feature type="signal peptide" evidence="1">
    <location>
        <begin position="1"/>
        <end position="24"/>
    </location>
</feature>
<evidence type="ECO:0000256" key="1">
    <source>
        <dbReference type="SAM" id="SignalP"/>
    </source>
</evidence>
<dbReference type="EMBL" id="JBHRSM010000015">
    <property type="protein sequence ID" value="MFC3086150.1"/>
    <property type="molecule type" value="Genomic_DNA"/>
</dbReference>
<dbReference type="SUPFAM" id="SSF56524">
    <property type="entry name" value="Oxidoreductase molybdopterin-binding domain"/>
    <property type="match status" value="1"/>
</dbReference>
<accession>A0ABV7DU16</accession>
<evidence type="ECO:0000259" key="2">
    <source>
        <dbReference type="Pfam" id="PF00174"/>
    </source>
</evidence>
<evidence type="ECO:0000313" key="3">
    <source>
        <dbReference type="EMBL" id="MFC3086150.1"/>
    </source>
</evidence>
<comment type="caution">
    <text evidence="3">The sequence shown here is derived from an EMBL/GenBank/DDBJ whole genome shotgun (WGS) entry which is preliminary data.</text>
</comment>
<evidence type="ECO:0000313" key="4">
    <source>
        <dbReference type="Proteomes" id="UP001595445"/>
    </source>
</evidence>
<dbReference type="RefSeq" id="WP_197645515.1">
    <property type="nucleotide sequence ID" value="NZ_JAEACP010000014.1"/>
</dbReference>
<feature type="domain" description="Oxidoreductase molybdopterin-binding" evidence="2">
    <location>
        <begin position="58"/>
        <end position="133"/>
    </location>
</feature>
<keyword evidence="4" id="KW-1185">Reference proteome</keyword>
<feature type="chain" id="PRO_5046201727" evidence="1">
    <location>
        <begin position="25"/>
        <end position="159"/>
    </location>
</feature>
<name>A0ABV7DU16_9RHOB</name>